<dbReference type="EMBL" id="HBKR01025809">
    <property type="protein sequence ID" value="CAE2318273.1"/>
    <property type="molecule type" value="Transcribed_RNA"/>
</dbReference>
<proteinExistence type="predicted"/>
<sequence>MFEKKGSSLPGPATTIENFVKPENYQHVISREYGLYNRPNFYVRMFNGLGDVEELEESEEVLLENAKKVLSKMTVVLVFGGSEEGLKLAFNKLFAAEVNVTQSSNNQFSSHFRYGTSDEVAPPPSEHYRATFNELNKLDIALYQWALKRFNAKYSPNKREK</sequence>
<dbReference type="AlphaFoldDB" id="A0A7S4L8Y0"/>
<protein>
    <submittedName>
        <fullName evidence="1">Uncharacterized protein</fullName>
    </submittedName>
</protein>
<name>A0A7S4L8Y0_9EUKA</name>
<accession>A0A7S4L8Y0</accession>
<gene>
    <name evidence="1" type="ORF">NAES01612_LOCUS16925</name>
</gene>
<dbReference type="InterPro" id="IPR027417">
    <property type="entry name" value="P-loop_NTPase"/>
</dbReference>
<reference evidence="1" key="1">
    <citation type="submission" date="2021-01" db="EMBL/GenBank/DDBJ databases">
        <authorList>
            <person name="Corre E."/>
            <person name="Pelletier E."/>
            <person name="Niang G."/>
            <person name="Scheremetjew M."/>
            <person name="Finn R."/>
            <person name="Kale V."/>
            <person name="Holt S."/>
            <person name="Cochrane G."/>
            <person name="Meng A."/>
            <person name="Brown T."/>
            <person name="Cohen L."/>
        </authorList>
    </citation>
    <scope>NUCLEOTIDE SEQUENCE</scope>
    <source>
        <strain evidence="1">SoJaBio B1-5/56/2</strain>
    </source>
</reference>
<evidence type="ECO:0000313" key="1">
    <source>
        <dbReference type="EMBL" id="CAE2318273.1"/>
    </source>
</evidence>
<dbReference type="Gene3D" id="3.40.50.300">
    <property type="entry name" value="P-loop containing nucleotide triphosphate hydrolases"/>
    <property type="match status" value="1"/>
</dbReference>
<organism evidence="1">
    <name type="scientific">Paramoeba aestuarina</name>
    <dbReference type="NCBI Taxonomy" id="180227"/>
    <lineage>
        <taxon>Eukaryota</taxon>
        <taxon>Amoebozoa</taxon>
        <taxon>Discosea</taxon>
        <taxon>Flabellinia</taxon>
        <taxon>Dactylopodida</taxon>
        <taxon>Paramoebidae</taxon>
        <taxon>Paramoeba</taxon>
    </lineage>
</organism>